<evidence type="ECO:0000313" key="8">
    <source>
        <dbReference type="Proteomes" id="UP000520767"/>
    </source>
</evidence>
<dbReference type="PANTHER" id="PTHR43248:SF29">
    <property type="entry name" value="TRIPEPTIDYL AMINOPEPTIDASE"/>
    <property type="match status" value="1"/>
</dbReference>
<evidence type="ECO:0000259" key="5">
    <source>
        <dbReference type="Pfam" id="PF00561"/>
    </source>
</evidence>
<dbReference type="InterPro" id="IPR000073">
    <property type="entry name" value="AB_hydrolase_1"/>
</dbReference>
<accession>A0A7W7Q7M2</accession>
<keyword evidence="3" id="KW-0378">Hydrolase</keyword>
<dbReference type="Pfam" id="PF08386">
    <property type="entry name" value="Abhydrolase_4"/>
    <property type="match status" value="1"/>
</dbReference>
<evidence type="ECO:0000256" key="4">
    <source>
        <dbReference type="SAM" id="SignalP"/>
    </source>
</evidence>
<dbReference type="PANTHER" id="PTHR43248">
    <property type="entry name" value="2-SUCCINYL-6-HYDROXY-2,4-CYCLOHEXADIENE-1-CARBOXYLATE SYNTHASE"/>
    <property type="match status" value="1"/>
</dbReference>
<feature type="domain" description="Peptidase S33 tripeptidyl aminopeptidase-like C-terminal" evidence="6">
    <location>
        <begin position="428"/>
        <end position="528"/>
    </location>
</feature>
<name>A0A7W7Q7M2_9PSEU</name>
<keyword evidence="2 4" id="KW-0732">Signal</keyword>
<dbReference type="AlphaFoldDB" id="A0A7W7Q7M2"/>
<evidence type="ECO:0000313" key="7">
    <source>
        <dbReference type="EMBL" id="MBB4908540.1"/>
    </source>
</evidence>
<dbReference type="Gene3D" id="3.40.50.1820">
    <property type="entry name" value="alpha/beta hydrolase"/>
    <property type="match status" value="1"/>
</dbReference>
<dbReference type="InterPro" id="IPR029058">
    <property type="entry name" value="AB_hydrolase_fold"/>
</dbReference>
<feature type="signal peptide" evidence="4">
    <location>
        <begin position="1"/>
        <end position="32"/>
    </location>
</feature>
<organism evidence="7 8">
    <name type="scientific">Actinophytocola algeriensis</name>
    <dbReference type="NCBI Taxonomy" id="1768010"/>
    <lineage>
        <taxon>Bacteria</taxon>
        <taxon>Bacillati</taxon>
        <taxon>Actinomycetota</taxon>
        <taxon>Actinomycetes</taxon>
        <taxon>Pseudonocardiales</taxon>
        <taxon>Pseudonocardiaceae</taxon>
    </lineage>
</organism>
<reference evidence="7 8" key="1">
    <citation type="submission" date="2020-08" db="EMBL/GenBank/DDBJ databases">
        <title>Genomic Encyclopedia of Type Strains, Phase III (KMG-III): the genomes of soil and plant-associated and newly described type strains.</title>
        <authorList>
            <person name="Whitman W."/>
        </authorList>
    </citation>
    <scope>NUCLEOTIDE SEQUENCE [LARGE SCALE GENOMIC DNA]</scope>
    <source>
        <strain evidence="7 8">CECT 8960</strain>
    </source>
</reference>
<evidence type="ECO:0000256" key="1">
    <source>
        <dbReference type="ARBA" id="ARBA00010088"/>
    </source>
</evidence>
<dbReference type="GO" id="GO:0016787">
    <property type="term" value="F:hydrolase activity"/>
    <property type="evidence" value="ECO:0007669"/>
    <property type="project" value="UniProtKB-KW"/>
</dbReference>
<keyword evidence="8" id="KW-1185">Reference proteome</keyword>
<dbReference type="Proteomes" id="UP000520767">
    <property type="component" value="Unassembled WGS sequence"/>
</dbReference>
<proteinExistence type="inferred from homology"/>
<dbReference type="InterPro" id="IPR051601">
    <property type="entry name" value="Serine_prot/Carboxylest_S33"/>
</dbReference>
<comment type="similarity">
    <text evidence="1">Belongs to the peptidase S33 family.</text>
</comment>
<evidence type="ECO:0000259" key="6">
    <source>
        <dbReference type="Pfam" id="PF08386"/>
    </source>
</evidence>
<dbReference type="InterPro" id="IPR013595">
    <property type="entry name" value="Pept_S33_TAP-like_C"/>
</dbReference>
<evidence type="ECO:0000256" key="3">
    <source>
        <dbReference type="ARBA" id="ARBA00022801"/>
    </source>
</evidence>
<dbReference type="EMBL" id="JACHJQ010000005">
    <property type="protein sequence ID" value="MBB4908540.1"/>
    <property type="molecule type" value="Genomic_DNA"/>
</dbReference>
<dbReference type="RefSeq" id="WP_311771237.1">
    <property type="nucleotide sequence ID" value="NZ_JACHJQ010000005.1"/>
</dbReference>
<comment type="caution">
    <text evidence="7">The sequence shown here is derived from an EMBL/GenBank/DDBJ whole genome shotgun (WGS) entry which is preliminary data.</text>
</comment>
<sequence length="547" mass="58519">MRSTRSTKRGVVLGTALITGLMGLVVPTAAAAAPSTPSAQARVAPIEWGECAPEDLANVPVDERDKFSCGDYAVPLNHERPKQGTINIALMKRAANDTANRVGAVFLNPGGPGGSGYRWPTTSRLDGPIQDRFDLIGFDPRGVGRSTPLRCFATDEDAGDVFSRMAPLPVTSAEETATLQANKDYGKFCKRFAGPLINHMSTEDVAQDLDLLRAAAGEAKLNYIGFSYGTLLGATYVNMFPKKSRAIILDGNVDPTLRLLDGVEYDRQRTKGFEIALDGFLTECDSVGAACAFSGDARGKWDQLVNYLRNTGPATLPDGTEVDEATLVGVTASALYDPASFVDLAELIQAVWDATHPSAQRKAAPADLAAVKALIAGAGKATRDAPPDSPYTSDDSYAAVNCSDKPFNNTQADVPGIADKWERQMRSFGRYLAWGDPALCPTWPVKNPDAFRGPWNTRTPNPVLVVGNYYDPATQYEFAKRMSKQLGNARLVSVDSFGHCILGDSTCVDNIAADYMVNLAVPGPGSVCYPDVRPFDPAAEMKTALGS</sequence>
<feature type="chain" id="PRO_5031546223" evidence="4">
    <location>
        <begin position="33"/>
        <end position="547"/>
    </location>
</feature>
<protein>
    <submittedName>
        <fullName evidence="7">Pimeloyl-ACP methyl ester carboxylesterase</fullName>
    </submittedName>
</protein>
<dbReference type="Pfam" id="PF00561">
    <property type="entry name" value="Abhydrolase_1"/>
    <property type="match status" value="1"/>
</dbReference>
<feature type="domain" description="AB hydrolase-1" evidence="5">
    <location>
        <begin position="104"/>
        <end position="259"/>
    </location>
</feature>
<gene>
    <name evidence="7" type="ORF">FHR82_004793</name>
</gene>
<dbReference type="SUPFAM" id="SSF53474">
    <property type="entry name" value="alpha/beta-Hydrolases"/>
    <property type="match status" value="1"/>
</dbReference>
<evidence type="ECO:0000256" key="2">
    <source>
        <dbReference type="ARBA" id="ARBA00022729"/>
    </source>
</evidence>